<sequence>MAAGAAAARLRRRFSAFAGDILREYQLGRPPQVVPFEIDEAEARRKFLSWQSGAVHVAPSSLLPPGGPWRLRATLLPFWMFDVRARVEYNGTVGMASK</sequence>
<dbReference type="OrthoDB" id="10634858at2759"/>
<dbReference type="GeneID" id="17350939"/>
<accession>E1ZRW1</accession>
<keyword evidence="2" id="KW-1185">Reference proteome</keyword>
<reference evidence="1 2" key="1">
    <citation type="journal article" date="2010" name="Plant Cell">
        <title>The Chlorella variabilis NC64A genome reveals adaptation to photosymbiosis, coevolution with viruses, and cryptic sex.</title>
        <authorList>
            <person name="Blanc G."/>
            <person name="Duncan G."/>
            <person name="Agarkova I."/>
            <person name="Borodovsky M."/>
            <person name="Gurnon J."/>
            <person name="Kuo A."/>
            <person name="Lindquist E."/>
            <person name="Lucas S."/>
            <person name="Pangilinan J."/>
            <person name="Polle J."/>
            <person name="Salamov A."/>
            <person name="Terry A."/>
            <person name="Yamada T."/>
            <person name="Dunigan D.D."/>
            <person name="Grigoriev I.V."/>
            <person name="Claverie J.M."/>
            <person name="Van Etten J.L."/>
        </authorList>
    </citation>
    <scope>NUCLEOTIDE SEQUENCE [LARGE SCALE GENOMIC DNA]</scope>
    <source>
        <strain evidence="1 2">NC64A</strain>
    </source>
</reference>
<protein>
    <submittedName>
        <fullName evidence="1">Uncharacterized protein</fullName>
    </submittedName>
</protein>
<gene>
    <name evidence="1" type="ORF">CHLNCDRAFT_140246</name>
</gene>
<dbReference type="EMBL" id="GL433863">
    <property type="protein sequence ID" value="EFN51531.1"/>
    <property type="molecule type" value="Genomic_DNA"/>
</dbReference>
<dbReference type="Proteomes" id="UP000008141">
    <property type="component" value="Unassembled WGS sequence"/>
</dbReference>
<dbReference type="AlphaFoldDB" id="E1ZRW1"/>
<dbReference type="KEGG" id="cvr:CHLNCDRAFT_140246"/>
<evidence type="ECO:0000313" key="2">
    <source>
        <dbReference type="Proteomes" id="UP000008141"/>
    </source>
</evidence>
<dbReference type="RefSeq" id="XP_005843633.1">
    <property type="nucleotide sequence ID" value="XM_005843571.1"/>
</dbReference>
<name>E1ZRW1_CHLVA</name>
<proteinExistence type="predicted"/>
<organism evidence="2">
    <name type="scientific">Chlorella variabilis</name>
    <name type="common">Green alga</name>
    <dbReference type="NCBI Taxonomy" id="554065"/>
    <lineage>
        <taxon>Eukaryota</taxon>
        <taxon>Viridiplantae</taxon>
        <taxon>Chlorophyta</taxon>
        <taxon>core chlorophytes</taxon>
        <taxon>Trebouxiophyceae</taxon>
        <taxon>Chlorellales</taxon>
        <taxon>Chlorellaceae</taxon>
        <taxon>Chlorella clade</taxon>
        <taxon>Chlorella</taxon>
    </lineage>
</organism>
<evidence type="ECO:0000313" key="1">
    <source>
        <dbReference type="EMBL" id="EFN51531.1"/>
    </source>
</evidence>
<dbReference type="InParanoid" id="E1ZRW1"/>